<dbReference type="HOGENOM" id="CLU_956999_0_0_1"/>
<gene>
    <name evidence="1" type="ORF">M408DRAFT_328518</name>
</gene>
<reference evidence="1 2" key="1">
    <citation type="submission" date="2014-04" db="EMBL/GenBank/DDBJ databases">
        <authorList>
            <consortium name="DOE Joint Genome Institute"/>
            <person name="Kuo A."/>
            <person name="Zuccaro A."/>
            <person name="Kohler A."/>
            <person name="Nagy L.G."/>
            <person name="Floudas D."/>
            <person name="Copeland A."/>
            <person name="Barry K.W."/>
            <person name="Cichocki N."/>
            <person name="Veneault-Fourrey C."/>
            <person name="LaButti K."/>
            <person name="Lindquist E.A."/>
            <person name="Lipzen A."/>
            <person name="Lundell T."/>
            <person name="Morin E."/>
            <person name="Murat C."/>
            <person name="Sun H."/>
            <person name="Tunlid A."/>
            <person name="Henrissat B."/>
            <person name="Grigoriev I.V."/>
            <person name="Hibbett D.S."/>
            <person name="Martin F."/>
            <person name="Nordberg H.P."/>
            <person name="Cantor M.N."/>
            <person name="Hua S.X."/>
        </authorList>
    </citation>
    <scope>NUCLEOTIDE SEQUENCE [LARGE SCALE GENOMIC DNA]</scope>
    <source>
        <strain evidence="1 2">MAFF 305830</strain>
    </source>
</reference>
<name>A0A0C2WU33_SERVB</name>
<accession>A0A0C2WU33</accession>
<protein>
    <submittedName>
        <fullName evidence="1">Uncharacterized protein</fullName>
    </submittedName>
</protein>
<dbReference type="AlphaFoldDB" id="A0A0C2WU33"/>
<reference evidence="2" key="2">
    <citation type="submission" date="2015-01" db="EMBL/GenBank/DDBJ databases">
        <title>Evolutionary Origins and Diversification of the Mycorrhizal Mutualists.</title>
        <authorList>
            <consortium name="DOE Joint Genome Institute"/>
            <consortium name="Mycorrhizal Genomics Consortium"/>
            <person name="Kohler A."/>
            <person name="Kuo A."/>
            <person name="Nagy L.G."/>
            <person name="Floudas D."/>
            <person name="Copeland A."/>
            <person name="Barry K.W."/>
            <person name="Cichocki N."/>
            <person name="Veneault-Fourrey C."/>
            <person name="LaButti K."/>
            <person name="Lindquist E.A."/>
            <person name="Lipzen A."/>
            <person name="Lundell T."/>
            <person name="Morin E."/>
            <person name="Murat C."/>
            <person name="Riley R."/>
            <person name="Ohm R."/>
            <person name="Sun H."/>
            <person name="Tunlid A."/>
            <person name="Henrissat B."/>
            <person name="Grigoriev I.V."/>
            <person name="Hibbett D.S."/>
            <person name="Martin F."/>
        </authorList>
    </citation>
    <scope>NUCLEOTIDE SEQUENCE [LARGE SCALE GENOMIC DNA]</scope>
    <source>
        <strain evidence="2">MAFF 305830</strain>
    </source>
</reference>
<keyword evidence="2" id="KW-1185">Reference proteome</keyword>
<sequence>MSRLPNELLHRIFCDVLGAYVHFLILIPPTRHTPHWHGHYALRSVSKPFKAIVDSIWVSGVGCPETCKREIRKLQIGISTGVYQGPDDSKTPPLLRAYGAYIVAAILYQDDKANIESAQKTYEGESFDLKEVSGWCFLAGKLIESVRPPELGTLLGQVHFETGSSYTIEVAVCDIESVFPHVDLPDQTDACLLMMISTIILLLCRLKIKNHYVRLIKPSLITKLKSISHTYHPSMVVESDGASDPLKIRQGFSGAVERLSYLWLKENELAHSHKLAMRRSIRLGTYEMKGQD</sequence>
<dbReference type="EMBL" id="KN824287">
    <property type="protein sequence ID" value="KIM29648.1"/>
    <property type="molecule type" value="Genomic_DNA"/>
</dbReference>
<organism evidence="1 2">
    <name type="scientific">Serendipita vermifera MAFF 305830</name>
    <dbReference type="NCBI Taxonomy" id="933852"/>
    <lineage>
        <taxon>Eukaryota</taxon>
        <taxon>Fungi</taxon>
        <taxon>Dikarya</taxon>
        <taxon>Basidiomycota</taxon>
        <taxon>Agaricomycotina</taxon>
        <taxon>Agaricomycetes</taxon>
        <taxon>Sebacinales</taxon>
        <taxon>Serendipitaceae</taxon>
        <taxon>Serendipita</taxon>
    </lineage>
</organism>
<evidence type="ECO:0000313" key="2">
    <source>
        <dbReference type="Proteomes" id="UP000054097"/>
    </source>
</evidence>
<evidence type="ECO:0000313" key="1">
    <source>
        <dbReference type="EMBL" id="KIM29648.1"/>
    </source>
</evidence>
<proteinExistence type="predicted"/>
<dbReference type="Proteomes" id="UP000054097">
    <property type="component" value="Unassembled WGS sequence"/>
</dbReference>